<protein>
    <submittedName>
        <fullName evidence="1">Uncharacterized protein</fullName>
    </submittedName>
</protein>
<accession>A0A1Y3BIV8</accession>
<reference evidence="1 2" key="1">
    <citation type="submission" date="2017-03" db="EMBL/GenBank/DDBJ databases">
        <title>Genome Survey of Euroglyphus maynei.</title>
        <authorList>
            <person name="Arlian L.G."/>
            <person name="Morgan M.S."/>
            <person name="Rider S.D."/>
        </authorList>
    </citation>
    <scope>NUCLEOTIDE SEQUENCE [LARGE SCALE GENOMIC DNA]</scope>
    <source>
        <strain evidence="1">Arlian Lab</strain>
        <tissue evidence="1">Whole body</tissue>
    </source>
</reference>
<sequence>SSANKINNLITSILILTNVKFIENRVYDEDIKDITVTTNNDSNRITSPPIQPPKDEEERLVNRLENSIEDALKRLTLKYKISMDDFTENNSYNLLHKLYSQKNLLNEVMNT</sequence>
<name>A0A1Y3BIV8_EURMA</name>
<organism evidence="1 2">
    <name type="scientific">Euroglyphus maynei</name>
    <name type="common">Mayne's house dust mite</name>
    <dbReference type="NCBI Taxonomy" id="6958"/>
    <lineage>
        <taxon>Eukaryota</taxon>
        <taxon>Metazoa</taxon>
        <taxon>Ecdysozoa</taxon>
        <taxon>Arthropoda</taxon>
        <taxon>Chelicerata</taxon>
        <taxon>Arachnida</taxon>
        <taxon>Acari</taxon>
        <taxon>Acariformes</taxon>
        <taxon>Sarcoptiformes</taxon>
        <taxon>Astigmata</taxon>
        <taxon>Psoroptidia</taxon>
        <taxon>Analgoidea</taxon>
        <taxon>Pyroglyphidae</taxon>
        <taxon>Pyroglyphinae</taxon>
        <taxon>Euroglyphus</taxon>
    </lineage>
</organism>
<dbReference type="Proteomes" id="UP000194236">
    <property type="component" value="Unassembled WGS sequence"/>
</dbReference>
<keyword evidence="2" id="KW-1185">Reference proteome</keyword>
<dbReference type="EMBL" id="MUJZ01016089">
    <property type="protein sequence ID" value="OTF80911.1"/>
    <property type="molecule type" value="Genomic_DNA"/>
</dbReference>
<dbReference type="AlphaFoldDB" id="A0A1Y3BIV8"/>
<evidence type="ECO:0000313" key="2">
    <source>
        <dbReference type="Proteomes" id="UP000194236"/>
    </source>
</evidence>
<feature type="non-terminal residue" evidence="1">
    <location>
        <position position="1"/>
    </location>
</feature>
<proteinExistence type="predicted"/>
<comment type="caution">
    <text evidence="1">The sequence shown here is derived from an EMBL/GenBank/DDBJ whole genome shotgun (WGS) entry which is preliminary data.</text>
</comment>
<gene>
    <name evidence="1" type="ORF">BLA29_012210</name>
</gene>
<evidence type="ECO:0000313" key="1">
    <source>
        <dbReference type="EMBL" id="OTF80911.1"/>
    </source>
</evidence>